<keyword evidence="1" id="KW-0808">Transferase</keyword>
<dbReference type="EMBL" id="GGEC01036194">
    <property type="protein sequence ID" value="MBX16678.1"/>
    <property type="molecule type" value="Transcribed_RNA"/>
</dbReference>
<name>A0A2P2LFD1_RHIMU</name>
<sequence length="64" mass="7257">MDALELPWLLAAQLGHIVEALAQDQSNHRQSDQHAALLNSAEENYEHHVNHHLDREGNRATVLQ</sequence>
<dbReference type="AlphaFoldDB" id="A0A2P2LFD1"/>
<reference evidence="1" key="1">
    <citation type="submission" date="2018-02" db="EMBL/GenBank/DDBJ databases">
        <title>Rhizophora mucronata_Transcriptome.</title>
        <authorList>
            <person name="Meera S.P."/>
            <person name="Sreeshan A."/>
            <person name="Augustine A."/>
        </authorList>
    </citation>
    <scope>NUCLEOTIDE SEQUENCE</scope>
    <source>
        <tissue evidence="1">Leaf</tissue>
    </source>
</reference>
<evidence type="ECO:0000313" key="1">
    <source>
        <dbReference type="EMBL" id="MBX16678.1"/>
    </source>
</evidence>
<keyword evidence="1" id="KW-0418">Kinase</keyword>
<organism evidence="1">
    <name type="scientific">Rhizophora mucronata</name>
    <name type="common">Asiatic mangrove</name>
    <dbReference type="NCBI Taxonomy" id="61149"/>
    <lineage>
        <taxon>Eukaryota</taxon>
        <taxon>Viridiplantae</taxon>
        <taxon>Streptophyta</taxon>
        <taxon>Embryophyta</taxon>
        <taxon>Tracheophyta</taxon>
        <taxon>Spermatophyta</taxon>
        <taxon>Magnoliopsida</taxon>
        <taxon>eudicotyledons</taxon>
        <taxon>Gunneridae</taxon>
        <taxon>Pentapetalae</taxon>
        <taxon>rosids</taxon>
        <taxon>fabids</taxon>
        <taxon>Malpighiales</taxon>
        <taxon>Rhizophoraceae</taxon>
        <taxon>Rhizophora</taxon>
    </lineage>
</organism>
<accession>A0A2P2LFD1</accession>
<protein>
    <submittedName>
        <fullName evidence="1">Serine/threonine-protein kinase AFC1-like</fullName>
    </submittedName>
</protein>
<dbReference type="GO" id="GO:0016301">
    <property type="term" value="F:kinase activity"/>
    <property type="evidence" value="ECO:0007669"/>
    <property type="project" value="UniProtKB-KW"/>
</dbReference>
<proteinExistence type="predicted"/>